<organism evidence="1 2">
    <name type="scientific">Ameca splendens</name>
    <dbReference type="NCBI Taxonomy" id="208324"/>
    <lineage>
        <taxon>Eukaryota</taxon>
        <taxon>Metazoa</taxon>
        <taxon>Chordata</taxon>
        <taxon>Craniata</taxon>
        <taxon>Vertebrata</taxon>
        <taxon>Euteleostomi</taxon>
        <taxon>Actinopterygii</taxon>
        <taxon>Neopterygii</taxon>
        <taxon>Teleostei</taxon>
        <taxon>Neoteleostei</taxon>
        <taxon>Acanthomorphata</taxon>
        <taxon>Ovalentaria</taxon>
        <taxon>Atherinomorphae</taxon>
        <taxon>Cyprinodontiformes</taxon>
        <taxon>Goodeidae</taxon>
        <taxon>Ameca</taxon>
    </lineage>
</organism>
<dbReference type="EMBL" id="JAHRIP010084923">
    <property type="protein sequence ID" value="MEQ2313838.1"/>
    <property type="molecule type" value="Genomic_DNA"/>
</dbReference>
<dbReference type="Proteomes" id="UP001469553">
    <property type="component" value="Unassembled WGS sequence"/>
</dbReference>
<name>A0ABV1A5K3_9TELE</name>
<evidence type="ECO:0000313" key="1">
    <source>
        <dbReference type="EMBL" id="MEQ2313838.1"/>
    </source>
</evidence>
<evidence type="ECO:0008006" key="3">
    <source>
        <dbReference type="Google" id="ProtNLM"/>
    </source>
</evidence>
<proteinExistence type="predicted"/>
<gene>
    <name evidence="1" type="ORF">AMECASPLE_006012</name>
</gene>
<evidence type="ECO:0000313" key="2">
    <source>
        <dbReference type="Proteomes" id="UP001469553"/>
    </source>
</evidence>
<accession>A0ABV1A5K3</accession>
<protein>
    <recommendedName>
        <fullName evidence="3">Secreted protein</fullName>
    </recommendedName>
</protein>
<sequence>MGIPVGILLLTGSCHKTVSFSLCPVHVLVSSHGWPNTCHISTFLTEVVFRLSKLGFSSCCVSSSHACTSLPDSGLYISCDKKCDFLPVDGTTNRQSQIFPGLKSLWALDRKLLT</sequence>
<keyword evidence="2" id="KW-1185">Reference proteome</keyword>
<comment type="caution">
    <text evidence="1">The sequence shown here is derived from an EMBL/GenBank/DDBJ whole genome shotgun (WGS) entry which is preliminary data.</text>
</comment>
<reference evidence="1 2" key="1">
    <citation type="submission" date="2021-06" db="EMBL/GenBank/DDBJ databases">
        <authorList>
            <person name="Palmer J.M."/>
        </authorList>
    </citation>
    <scope>NUCLEOTIDE SEQUENCE [LARGE SCALE GENOMIC DNA]</scope>
    <source>
        <strain evidence="1 2">AS_MEX2019</strain>
        <tissue evidence="1">Muscle</tissue>
    </source>
</reference>